<dbReference type="SUPFAM" id="SSF51905">
    <property type="entry name" value="FAD/NAD(P)-binding domain"/>
    <property type="match status" value="1"/>
</dbReference>
<dbReference type="Gene3D" id="3.50.50.100">
    <property type="match status" value="1"/>
</dbReference>
<keyword evidence="4" id="KW-0274">FAD</keyword>
<dbReference type="InterPro" id="IPR023753">
    <property type="entry name" value="FAD/NAD-binding_dom"/>
</dbReference>
<feature type="domain" description="FAD/NAD(P)-binding" evidence="6">
    <location>
        <begin position="14"/>
        <end position="304"/>
    </location>
</feature>
<organism evidence="7 8">
    <name type="scientific">Candidatus Methylocalor cossyra</name>
    <dbReference type="NCBI Taxonomy" id="3108543"/>
    <lineage>
        <taxon>Bacteria</taxon>
        <taxon>Pseudomonadati</taxon>
        <taxon>Pseudomonadota</taxon>
        <taxon>Gammaproteobacteria</taxon>
        <taxon>Methylococcales</taxon>
        <taxon>Methylococcaceae</taxon>
        <taxon>Candidatus Methylocalor</taxon>
    </lineage>
</organism>
<dbReference type="PRINTS" id="PR00368">
    <property type="entry name" value="FADPNR"/>
</dbReference>
<dbReference type="PRINTS" id="PR00469">
    <property type="entry name" value="PNDRDTASEII"/>
</dbReference>
<dbReference type="GO" id="GO:0016491">
    <property type="term" value="F:oxidoreductase activity"/>
    <property type="evidence" value="ECO:0007669"/>
    <property type="project" value="UniProtKB-KW"/>
</dbReference>
<dbReference type="Pfam" id="PF07992">
    <property type="entry name" value="Pyr_redox_2"/>
    <property type="match status" value="1"/>
</dbReference>
<dbReference type="Proteomes" id="UP001497493">
    <property type="component" value="Chromosome"/>
</dbReference>
<evidence type="ECO:0000259" key="6">
    <source>
        <dbReference type="Pfam" id="PF07992"/>
    </source>
</evidence>
<keyword evidence="5 7" id="KW-0560">Oxidoreductase</keyword>
<dbReference type="PANTHER" id="PTHR42913:SF3">
    <property type="entry name" value="64 KDA MITOCHONDRIAL NADH DEHYDROGENASE (EUROFUNG)"/>
    <property type="match status" value="1"/>
</dbReference>
<name>A0ABM9NFA4_9GAMM</name>
<dbReference type="RefSeq" id="WP_348758855.1">
    <property type="nucleotide sequence ID" value="NZ_OZ026884.1"/>
</dbReference>
<evidence type="ECO:0000256" key="4">
    <source>
        <dbReference type="ARBA" id="ARBA00022827"/>
    </source>
</evidence>
<accession>A0ABM9NFA4</accession>
<sequence>MFIPFYVPGTERLRVVVVGGGYAGLAALITLREQRRDAELVLIDRSPHHLKITRLHESFRRPWSDLRVPFRALEQRFGFRHLQAELELDEARLKQWNADRVLPVADQWLDFDYLLIAVGAGFRKPEKGPRTFDLDDFAVDAGPDLLEEPLSRLGAGEPCLTVVGAGASGIQFLFEIAHYLREQQLTCRLRLVDGHPRPLPQFRAELGRYVLARLAELDIEFLPNRLFRGQEGGQLILEDQDGVRHTLPSDLSLLFLGKAPALRLETNWFGQVIAGGEVLERVFAAGDCSRYRSPGSNALSAQTALRKGKLAARNILRHSGPLKWLEPHLYQELGYVIGLGPRDAVGWLALERNVVGGLPASVVKELVEAQYDLLLAGVDTYLL</sequence>
<keyword evidence="8" id="KW-1185">Reference proteome</keyword>
<evidence type="ECO:0000256" key="2">
    <source>
        <dbReference type="ARBA" id="ARBA00005272"/>
    </source>
</evidence>
<dbReference type="EC" id="1.6.99.3" evidence="7"/>
<comment type="cofactor">
    <cofactor evidence="1">
        <name>FAD</name>
        <dbReference type="ChEBI" id="CHEBI:57692"/>
    </cofactor>
</comment>
<gene>
    <name evidence="7" type="ORF">MECH1_V1_0502</name>
</gene>
<dbReference type="PANTHER" id="PTHR42913">
    <property type="entry name" value="APOPTOSIS-INDUCING FACTOR 1"/>
    <property type="match status" value="1"/>
</dbReference>
<evidence type="ECO:0000256" key="5">
    <source>
        <dbReference type="ARBA" id="ARBA00023002"/>
    </source>
</evidence>
<dbReference type="InterPro" id="IPR036188">
    <property type="entry name" value="FAD/NAD-bd_sf"/>
</dbReference>
<evidence type="ECO:0000256" key="3">
    <source>
        <dbReference type="ARBA" id="ARBA00022630"/>
    </source>
</evidence>
<proteinExistence type="inferred from homology"/>
<dbReference type="EMBL" id="OZ026884">
    <property type="protein sequence ID" value="CAL1239278.1"/>
    <property type="molecule type" value="Genomic_DNA"/>
</dbReference>
<dbReference type="InterPro" id="IPR051169">
    <property type="entry name" value="NADH-Q_oxidoreductase"/>
</dbReference>
<reference evidence="7 8" key="1">
    <citation type="submission" date="2024-04" db="EMBL/GenBank/DDBJ databases">
        <authorList>
            <person name="Cremers G."/>
        </authorList>
    </citation>
    <scope>NUCLEOTIDE SEQUENCE [LARGE SCALE GENOMIC DNA]</scope>
    <source>
        <strain evidence="7">MeCH1-AG</strain>
    </source>
</reference>
<evidence type="ECO:0000313" key="7">
    <source>
        <dbReference type="EMBL" id="CAL1239278.1"/>
    </source>
</evidence>
<evidence type="ECO:0000313" key="8">
    <source>
        <dbReference type="Proteomes" id="UP001497493"/>
    </source>
</evidence>
<comment type="similarity">
    <text evidence="2">Belongs to the NADH dehydrogenase family.</text>
</comment>
<protein>
    <submittedName>
        <fullName evidence="7">NADH dehydrogenase</fullName>
        <ecNumber evidence="7">1.6.99.3</ecNumber>
    </submittedName>
</protein>
<evidence type="ECO:0000256" key="1">
    <source>
        <dbReference type="ARBA" id="ARBA00001974"/>
    </source>
</evidence>
<keyword evidence="3" id="KW-0285">Flavoprotein</keyword>